<accession>A0A0B4EWI2</accession>
<evidence type="ECO:0000313" key="2">
    <source>
        <dbReference type="EMBL" id="KID66295.1"/>
    </source>
</evidence>
<dbReference type="PANTHER" id="PTHR34776:SF1">
    <property type="entry name" value="F17F16.3 PROTEIN"/>
    <property type="match status" value="1"/>
</dbReference>
<comment type="caution">
    <text evidence="2">The sequence shown here is derived from an EMBL/GenBank/DDBJ whole genome shotgun (WGS) entry which is preliminary data.</text>
</comment>
<dbReference type="Proteomes" id="UP000031186">
    <property type="component" value="Unassembled WGS sequence"/>
</dbReference>
<feature type="non-terminal residue" evidence="2">
    <location>
        <position position="1"/>
    </location>
</feature>
<name>A0A0B4EWI2_METAF</name>
<feature type="region of interest" description="Disordered" evidence="1">
    <location>
        <begin position="1"/>
        <end position="70"/>
    </location>
</feature>
<feature type="compositionally biased region" description="Polar residues" evidence="1">
    <location>
        <begin position="1"/>
        <end position="13"/>
    </location>
</feature>
<proteinExistence type="predicted"/>
<gene>
    <name evidence="2" type="ORF">MAN_04576</name>
</gene>
<evidence type="ECO:0000256" key="1">
    <source>
        <dbReference type="SAM" id="MobiDB-lite"/>
    </source>
</evidence>
<protein>
    <submittedName>
        <fullName evidence="2">BTB domain transcription factor</fullName>
    </submittedName>
</protein>
<reference evidence="2 3" key="1">
    <citation type="journal article" date="2014" name="Proc. Natl. Acad. Sci. U.S.A.">
        <title>Trajectory and genomic determinants of fungal-pathogen speciation and host adaptation.</title>
        <authorList>
            <person name="Hu X."/>
            <person name="Xiao G."/>
            <person name="Zheng P."/>
            <person name="Shang Y."/>
            <person name="Su Y."/>
            <person name="Zhang X."/>
            <person name="Liu X."/>
            <person name="Zhan S."/>
            <person name="St Leger R.J."/>
            <person name="Wang C."/>
        </authorList>
    </citation>
    <scope>NUCLEOTIDE SEQUENCE [LARGE SCALE GENOMIC DNA]</scope>
    <source>
        <strain evidence="2 3">ARSEF 549</strain>
    </source>
</reference>
<dbReference type="HOGENOM" id="CLU_024063_0_1_1"/>
<dbReference type="VEuPathDB" id="FungiDB:MAN_04576"/>
<keyword evidence="3" id="KW-1185">Reference proteome</keyword>
<feature type="compositionally biased region" description="Basic and acidic residues" evidence="1">
    <location>
        <begin position="38"/>
        <end position="65"/>
    </location>
</feature>
<organism evidence="2 3">
    <name type="scientific">Metarhizium anisopliae (strain ARSEF 549)</name>
    <dbReference type="NCBI Taxonomy" id="3151832"/>
    <lineage>
        <taxon>Eukaryota</taxon>
        <taxon>Fungi</taxon>
        <taxon>Dikarya</taxon>
        <taxon>Ascomycota</taxon>
        <taxon>Pezizomycotina</taxon>
        <taxon>Sordariomycetes</taxon>
        <taxon>Hypocreomycetidae</taxon>
        <taxon>Hypocreales</taxon>
        <taxon>Clavicipitaceae</taxon>
        <taxon>Metarhizium</taxon>
    </lineage>
</organism>
<evidence type="ECO:0000313" key="3">
    <source>
        <dbReference type="Proteomes" id="UP000031186"/>
    </source>
</evidence>
<dbReference type="EMBL" id="AZNF01000005">
    <property type="protein sequence ID" value="KID66295.1"/>
    <property type="molecule type" value="Genomic_DNA"/>
</dbReference>
<dbReference type="AlphaFoldDB" id="A0A0B4EWI2"/>
<dbReference type="PANTHER" id="PTHR34776">
    <property type="entry name" value="F17F16.3 PROTEIN"/>
    <property type="match status" value="1"/>
</dbReference>
<dbReference type="OrthoDB" id="1028014at2759"/>
<sequence length="343" mass="37822">MPTTRSGKSSAGAQAQPVGKKRKIETGDDISPKGTWKNKKEGEHGNTADSTEKRPRKQTDAKKADTNTQAPSRILEKGVLYYFIRGRVGIDEPKSINDIARGYLILRPIPDDAKLHGALPTSATARLIALPKKALPAGPKDRFMAFVEKSHASYDELGEKFLKGDVYETKTAGRRQSPDATPVGEGVYVLTTTGRESHLSYMATMPHEPGELQHALRFNDKGSFIISSKNPTHKGPSFAQLPKGPEYPQSVLDKFGDLRWVGAQPEFMDYPHAQILLIGHKTGLGKGDKKIEHGEDPVETLSRLEKDDLERMQHLSPDELDAIYADLHCRKMAHPEIQSDLGG</sequence>